<gene>
    <name evidence="2" type="primary">fhaB-L5</name>
    <name evidence="2" type="ORF">Hamer_G022015</name>
</gene>
<feature type="compositionally biased region" description="Pro residues" evidence="1">
    <location>
        <begin position="197"/>
        <end position="215"/>
    </location>
</feature>
<feature type="compositionally biased region" description="Polar residues" evidence="1">
    <location>
        <begin position="1079"/>
        <end position="1092"/>
    </location>
</feature>
<feature type="region of interest" description="Disordered" evidence="1">
    <location>
        <begin position="483"/>
        <end position="516"/>
    </location>
</feature>
<feature type="region of interest" description="Disordered" evidence="1">
    <location>
        <begin position="641"/>
        <end position="660"/>
    </location>
</feature>
<feature type="compositionally biased region" description="Acidic residues" evidence="1">
    <location>
        <begin position="376"/>
        <end position="385"/>
    </location>
</feature>
<accession>A0A8J5N384</accession>
<keyword evidence="3" id="KW-1185">Reference proteome</keyword>
<organism evidence="2 3">
    <name type="scientific">Homarus americanus</name>
    <name type="common">American lobster</name>
    <dbReference type="NCBI Taxonomy" id="6706"/>
    <lineage>
        <taxon>Eukaryota</taxon>
        <taxon>Metazoa</taxon>
        <taxon>Ecdysozoa</taxon>
        <taxon>Arthropoda</taxon>
        <taxon>Crustacea</taxon>
        <taxon>Multicrustacea</taxon>
        <taxon>Malacostraca</taxon>
        <taxon>Eumalacostraca</taxon>
        <taxon>Eucarida</taxon>
        <taxon>Decapoda</taxon>
        <taxon>Pleocyemata</taxon>
        <taxon>Astacidea</taxon>
        <taxon>Nephropoidea</taxon>
        <taxon>Nephropidae</taxon>
        <taxon>Homarus</taxon>
    </lineage>
</organism>
<feature type="compositionally biased region" description="Basic and acidic residues" evidence="1">
    <location>
        <begin position="1046"/>
        <end position="1059"/>
    </location>
</feature>
<comment type="caution">
    <text evidence="2">The sequence shown here is derived from an EMBL/GenBank/DDBJ whole genome shotgun (WGS) entry which is preliminary data.</text>
</comment>
<reference evidence="2" key="1">
    <citation type="journal article" date="2021" name="Sci. Adv.">
        <title>The American lobster genome reveals insights on longevity, neural, and immune adaptations.</title>
        <authorList>
            <person name="Polinski J.M."/>
            <person name="Zimin A.V."/>
            <person name="Clark K.F."/>
            <person name="Kohn A.B."/>
            <person name="Sadowski N."/>
            <person name="Timp W."/>
            <person name="Ptitsyn A."/>
            <person name="Khanna P."/>
            <person name="Romanova D.Y."/>
            <person name="Williams P."/>
            <person name="Greenwood S.J."/>
            <person name="Moroz L.L."/>
            <person name="Walt D.R."/>
            <person name="Bodnar A.G."/>
        </authorList>
    </citation>
    <scope>NUCLEOTIDE SEQUENCE</scope>
    <source>
        <strain evidence="2">GMGI-L3</strain>
    </source>
</reference>
<feature type="region of interest" description="Disordered" evidence="1">
    <location>
        <begin position="1046"/>
        <end position="1110"/>
    </location>
</feature>
<feature type="compositionally biased region" description="Pro residues" evidence="1">
    <location>
        <begin position="88"/>
        <end position="99"/>
    </location>
</feature>
<evidence type="ECO:0000313" key="3">
    <source>
        <dbReference type="Proteomes" id="UP000747542"/>
    </source>
</evidence>
<dbReference type="EMBL" id="JAHLQT010011483">
    <property type="protein sequence ID" value="KAG7172373.1"/>
    <property type="molecule type" value="Genomic_DNA"/>
</dbReference>
<feature type="compositionally biased region" description="Pro residues" evidence="1">
    <location>
        <begin position="222"/>
        <end position="251"/>
    </location>
</feature>
<protein>
    <submittedName>
        <fullName evidence="2">Filamentous hemagglutinin-like 5</fullName>
    </submittedName>
</protein>
<dbReference type="PRINTS" id="PR01217">
    <property type="entry name" value="PRICHEXTENSN"/>
</dbReference>
<feature type="compositionally biased region" description="Polar residues" evidence="1">
    <location>
        <begin position="180"/>
        <end position="195"/>
    </location>
</feature>
<dbReference type="AlphaFoldDB" id="A0A8J5N384"/>
<dbReference type="Proteomes" id="UP000747542">
    <property type="component" value="Unassembled WGS sequence"/>
</dbReference>
<feature type="region of interest" description="Disordered" evidence="1">
    <location>
        <begin position="87"/>
        <end position="443"/>
    </location>
</feature>
<feature type="compositionally biased region" description="Pro residues" evidence="1">
    <location>
        <begin position="350"/>
        <end position="370"/>
    </location>
</feature>
<name>A0A8J5N384_HOMAM</name>
<evidence type="ECO:0000256" key="1">
    <source>
        <dbReference type="SAM" id="MobiDB-lite"/>
    </source>
</evidence>
<evidence type="ECO:0000313" key="2">
    <source>
        <dbReference type="EMBL" id="KAG7172373.1"/>
    </source>
</evidence>
<feature type="compositionally biased region" description="Pro residues" evidence="1">
    <location>
        <begin position="111"/>
        <end position="168"/>
    </location>
</feature>
<feature type="compositionally biased region" description="Polar residues" evidence="1">
    <location>
        <begin position="259"/>
        <end position="299"/>
    </location>
</feature>
<proteinExistence type="predicted"/>
<sequence length="1110" mass="122365">MAKTLIGAAEAGVICCTVPKMSDDMHAGRNNFTGTEGRLSICDFLNSVSINNPDQLGPRRPTHENFDYSHGFPRGPPLPGMGIIVPGQPAPPFPRPPVVCRPSLPDGSHAPPLPPLPPHGPILHHPPPLPHPPHIPPPRPPMLPPTPHPHIPNLPIPPNNPYSVPPPTEAKSHRPPPPSTQRTDSTMHPPRSTQPRHCPPPLPGTQTTRPPPLPPNSFTVQPPLPPLPPLPPSPKVELSKPPPPNEPPPFIPVKKTREPSASPQSSKVESFTKSSHSTKIGTPSSSKQSGTRRFFSSTPDIEHAKPIPSIVSSRPPAKPAVPHASNGNSRIPCPTVPPSVTPYTIIQASTPPPPPLPPPDTVHPPFPPFMCSPTTFEEEPYDPEEATFSPASSDGSSPLEESAEDTLINKYVRKPSKLRSSENFSSSLKTSERIRCDNKKKKVSFSKDVSFSSKINKSQTDSPARPNLDTRLKIMFGTVEEDASKKARKSLSHALSPNSKSENEVEEQERPLSPTPSPFVSRHMYLYWHKETIKARKASKLSSVDFVNSNTSTLSVKPQLNGQVLMSIPPLKGMPPLPKNLPTVPPPNYKSSLTEPFAIKEGSLKAELILKNINRMHPYKINDSKGYVLKNSLDSELELTSEAMPGESSDEEMSGVRGNDDHENVTVNLVMAKIVEELKQIILLQLMQHYQEFIKHRCQALIAAYFPPQQCDEDQGEPSDDDPATLQIVVQIPKFRQSVARKIFYGLEMGFATSECSPAQGKDATVCLCYEKARATQQQRRTDLEAKHELPIPTLRPEENLINLRSSEGTPDNLDQTNVGECNKCDIRLLGYKGRGSVNYILKFLTGPAQKRVEKLFWSDSCNSEGILTVLRVTYGENLTLAELQLRFYQRTKGVMENVWTFEDALELLYEMVKVTPAQVAMRSDNLKRGFLRGLRDQGLQSGLCWYVRGRLGLSYEELVQVAAEESKKMIKQPIMENNPSKGVVSAINECSPVVKEVGGTLNPHGNVPKERGVEKMLVELRVDIQAVKTDLLQIKGSLEVKHLNKERPLPFQGERDTGRPPVGTRTKVEGEEVHQGGPWQSRSGVKTTRVSEISVEEGNGQPLVQEAHQ</sequence>